<reference evidence="14" key="2">
    <citation type="journal article" date="2023" name="Science">
        <title>Genomic signatures of disease resistance in endangered staghorn corals.</title>
        <authorList>
            <person name="Vollmer S.V."/>
            <person name="Selwyn J.D."/>
            <person name="Despard B.A."/>
            <person name="Roesel C.L."/>
        </authorList>
    </citation>
    <scope>NUCLEOTIDE SEQUENCE</scope>
    <source>
        <strain evidence="14">K2</strain>
    </source>
</reference>
<dbReference type="PROSITE" id="PS50172">
    <property type="entry name" value="BRCT"/>
    <property type="match status" value="1"/>
</dbReference>
<dbReference type="EMBL" id="JARQWQ010000067">
    <property type="protein sequence ID" value="KAK2554747.1"/>
    <property type="molecule type" value="Genomic_DNA"/>
</dbReference>
<evidence type="ECO:0000256" key="4">
    <source>
        <dbReference type="ARBA" id="ARBA00022912"/>
    </source>
</evidence>
<dbReference type="PANTHER" id="PTHR23081">
    <property type="entry name" value="RNA POLYMERASE II CTD PHOSPHATASE"/>
    <property type="match status" value="1"/>
</dbReference>
<dbReference type="SUPFAM" id="SSF51230">
    <property type="entry name" value="Single hybrid motif"/>
    <property type="match status" value="1"/>
</dbReference>
<evidence type="ECO:0000256" key="8">
    <source>
        <dbReference type="ARBA" id="ARBA00048336"/>
    </source>
</evidence>
<proteinExistence type="predicted"/>
<feature type="compositionally biased region" description="Basic and acidic residues" evidence="11">
    <location>
        <begin position="380"/>
        <end position="407"/>
    </location>
</feature>
<dbReference type="PANTHER" id="PTHR23081:SF36">
    <property type="entry name" value="RNA POLYMERASE II SUBUNIT A C-TERMINAL DOMAIN PHOSPHATASE"/>
    <property type="match status" value="1"/>
</dbReference>
<feature type="domain" description="FCP1 homology" evidence="13">
    <location>
        <begin position="154"/>
        <end position="319"/>
    </location>
</feature>
<evidence type="ECO:0000256" key="3">
    <source>
        <dbReference type="ARBA" id="ARBA00022801"/>
    </source>
</evidence>
<evidence type="ECO:0000259" key="13">
    <source>
        <dbReference type="PROSITE" id="PS50969"/>
    </source>
</evidence>
<dbReference type="AlphaFoldDB" id="A0AAD9UYT5"/>
<evidence type="ECO:0000259" key="12">
    <source>
        <dbReference type="PROSITE" id="PS50172"/>
    </source>
</evidence>
<comment type="subcellular location">
    <subcellularLocation>
        <location evidence="1 9">Nucleus</location>
    </subcellularLocation>
</comment>
<dbReference type="InterPro" id="IPR058785">
    <property type="entry name" value="BSH_FCP1"/>
</dbReference>
<feature type="compositionally biased region" description="Acidic residues" evidence="11">
    <location>
        <begin position="784"/>
        <end position="798"/>
    </location>
</feature>
<dbReference type="InterPro" id="IPR039189">
    <property type="entry name" value="Fcp1"/>
</dbReference>
<dbReference type="Pfam" id="PF26077">
    <property type="entry name" value="BSH_Fcp1"/>
    <property type="match status" value="1"/>
</dbReference>
<dbReference type="CDD" id="cd07521">
    <property type="entry name" value="HAD_FCP1-like"/>
    <property type="match status" value="1"/>
</dbReference>
<gene>
    <name evidence="14" type="ORF">P5673_023710</name>
</gene>
<comment type="function">
    <text evidence="9">This promotes the activity of RNA polymerase II.</text>
</comment>
<protein>
    <recommendedName>
        <fullName evidence="6 9">RNA polymerase II subunit A C-terminal domain phosphatase</fullName>
        <ecNumber evidence="2 9">3.1.3.16</ecNumber>
    </recommendedName>
</protein>
<dbReference type="Gene3D" id="2.40.50.100">
    <property type="match status" value="1"/>
</dbReference>
<feature type="compositionally biased region" description="Basic and acidic residues" evidence="11">
    <location>
        <begin position="419"/>
        <end position="456"/>
    </location>
</feature>
<keyword evidence="3 9" id="KW-0378">Hydrolase</keyword>
<evidence type="ECO:0000256" key="5">
    <source>
        <dbReference type="ARBA" id="ARBA00023242"/>
    </source>
</evidence>
<dbReference type="Pfam" id="PF00533">
    <property type="entry name" value="BRCT"/>
    <property type="match status" value="1"/>
</dbReference>
<dbReference type="InterPro" id="IPR036412">
    <property type="entry name" value="HAD-like_sf"/>
</dbReference>
<dbReference type="EC" id="3.1.3.16" evidence="2 9"/>
<comment type="catalytic activity">
    <reaction evidence="7 9">
        <text>O-phospho-L-seryl-[protein] + H2O = L-seryl-[protein] + phosphate</text>
        <dbReference type="Rhea" id="RHEA:20629"/>
        <dbReference type="Rhea" id="RHEA-COMP:9863"/>
        <dbReference type="Rhea" id="RHEA-COMP:11604"/>
        <dbReference type="ChEBI" id="CHEBI:15377"/>
        <dbReference type="ChEBI" id="CHEBI:29999"/>
        <dbReference type="ChEBI" id="CHEBI:43474"/>
        <dbReference type="ChEBI" id="CHEBI:83421"/>
        <dbReference type="EC" id="3.1.3.16"/>
    </reaction>
</comment>
<dbReference type="GO" id="GO:0008420">
    <property type="term" value="F:RNA polymerase II CTD heptapeptide repeat phosphatase activity"/>
    <property type="evidence" value="ECO:0007669"/>
    <property type="project" value="UniProtKB-UniRule"/>
</dbReference>
<dbReference type="NCBIfam" id="TIGR02250">
    <property type="entry name" value="FCP1_euk"/>
    <property type="match status" value="1"/>
</dbReference>
<dbReference type="PROSITE" id="PS50969">
    <property type="entry name" value="FCP1"/>
    <property type="match status" value="1"/>
</dbReference>
<keyword evidence="15" id="KW-1185">Reference proteome</keyword>
<name>A0AAD9UYT5_ACRCE</name>
<dbReference type="SUPFAM" id="SSF52113">
    <property type="entry name" value="BRCT domain"/>
    <property type="match status" value="1"/>
</dbReference>
<dbReference type="FunFam" id="3.40.50.10190:FF:000007">
    <property type="entry name" value="RNA polymerase II subunit A C-terminal domain phosphatase"/>
    <property type="match status" value="1"/>
</dbReference>
<evidence type="ECO:0000256" key="6">
    <source>
        <dbReference type="ARBA" id="ARBA00040602"/>
    </source>
</evidence>
<feature type="region of interest" description="Disordered" evidence="11">
    <location>
        <begin position="380"/>
        <end position="470"/>
    </location>
</feature>
<keyword evidence="5 9" id="KW-0539">Nucleus</keyword>
<organism evidence="14 15">
    <name type="scientific">Acropora cervicornis</name>
    <name type="common">Staghorn coral</name>
    <dbReference type="NCBI Taxonomy" id="6130"/>
    <lineage>
        <taxon>Eukaryota</taxon>
        <taxon>Metazoa</taxon>
        <taxon>Cnidaria</taxon>
        <taxon>Anthozoa</taxon>
        <taxon>Hexacorallia</taxon>
        <taxon>Scleractinia</taxon>
        <taxon>Astrocoeniina</taxon>
        <taxon>Acroporidae</taxon>
        <taxon>Acropora</taxon>
    </lineage>
</organism>
<dbReference type="Proteomes" id="UP001249851">
    <property type="component" value="Unassembled WGS sequence"/>
</dbReference>
<reference evidence="14" key="1">
    <citation type="journal article" date="2023" name="G3 (Bethesda)">
        <title>Whole genome assembly and annotation of the endangered Caribbean coral Acropora cervicornis.</title>
        <authorList>
            <person name="Selwyn J.D."/>
            <person name="Vollmer S.V."/>
        </authorList>
    </citation>
    <scope>NUCLEOTIDE SEQUENCE</scope>
    <source>
        <strain evidence="14">K2</strain>
    </source>
</reference>
<dbReference type="Gene3D" id="1.10.287.10">
    <property type="entry name" value="S15/NS1, RNA-binding"/>
    <property type="match status" value="1"/>
</dbReference>
<dbReference type="InterPro" id="IPR023214">
    <property type="entry name" value="HAD_sf"/>
</dbReference>
<evidence type="ECO:0000256" key="11">
    <source>
        <dbReference type="SAM" id="MobiDB-lite"/>
    </source>
</evidence>
<dbReference type="InterPro" id="IPR011947">
    <property type="entry name" value="FCP1_euk"/>
</dbReference>
<keyword evidence="10" id="KW-0175">Coiled coil</keyword>
<evidence type="ECO:0000256" key="9">
    <source>
        <dbReference type="RuleBase" id="RU366066"/>
    </source>
</evidence>
<evidence type="ECO:0000313" key="15">
    <source>
        <dbReference type="Proteomes" id="UP001249851"/>
    </source>
</evidence>
<dbReference type="Pfam" id="PF03031">
    <property type="entry name" value="NIF"/>
    <property type="match status" value="1"/>
</dbReference>
<feature type="coiled-coil region" evidence="10">
    <location>
        <begin position="317"/>
        <end position="356"/>
    </location>
</feature>
<evidence type="ECO:0000256" key="2">
    <source>
        <dbReference type="ARBA" id="ARBA00013081"/>
    </source>
</evidence>
<dbReference type="InterPro" id="IPR011053">
    <property type="entry name" value="Single_hybrid_motif"/>
</dbReference>
<dbReference type="GO" id="GO:0005634">
    <property type="term" value="C:nucleus"/>
    <property type="evidence" value="ECO:0007669"/>
    <property type="project" value="UniProtKB-SubCell"/>
</dbReference>
<dbReference type="SUPFAM" id="SSF56784">
    <property type="entry name" value="HAD-like"/>
    <property type="match status" value="1"/>
</dbReference>
<comment type="catalytic activity">
    <reaction evidence="8 9">
        <text>O-phospho-L-threonyl-[protein] + H2O = L-threonyl-[protein] + phosphate</text>
        <dbReference type="Rhea" id="RHEA:47004"/>
        <dbReference type="Rhea" id="RHEA-COMP:11060"/>
        <dbReference type="Rhea" id="RHEA-COMP:11605"/>
        <dbReference type="ChEBI" id="CHEBI:15377"/>
        <dbReference type="ChEBI" id="CHEBI:30013"/>
        <dbReference type="ChEBI" id="CHEBI:43474"/>
        <dbReference type="ChEBI" id="CHEBI:61977"/>
        <dbReference type="EC" id="3.1.3.16"/>
    </reaction>
</comment>
<dbReference type="Gene3D" id="3.40.50.1000">
    <property type="entry name" value="HAD superfamily/HAD-like"/>
    <property type="match status" value="1"/>
</dbReference>
<evidence type="ECO:0000313" key="14">
    <source>
        <dbReference type="EMBL" id="KAK2554747.1"/>
    </source>
</evidence>
<feature type="domain" description="BRCT" evidence="12">
    <location>
        <begin position="554"/>
        <end position="656"/>
    </location>
</feature>
<feature type="region of interest" description="Disordered" evidence="11">
    <location>
        <begin position="734"/>
        <end position="823"/>
    </location>
</feature>
<accession>A0AAD9UYT5</accession>
<dbReference type="Gene3D" id="3.40.50.10190">
    <property type="entry name" value="BRCT domain"/>
    <property type="match status" value="1"/>
</dbReference>
<dbReference type="InterPro" id="IPR001357">
    <property type="entry name" value="BRCT_dom"/>
</dbReference>
<evidence type="ECO:0000256" key="7">
    <source>
        <dbReference type="ARBA" id="ARBA00047761"/>
    </source>
</evidence>
<evidence type="ECO:0000256" key="10">
    <source>
        <dbReference type="SAM" id="Coils"/>
    </source>
</evidence>
<dbReference type="InterPro" id="IPR036420">
    <property type="entry name" value="BRCT_dom_sf"/>
</dbReference>
<sequence>MADRRAREVVISTSYSAKLLRWRVCAGSEVREGSVLCFYEVTDKEEKPGSFITQPKLKSAFAGKVRKLLVAEGDVVAVGKPVMLIDEATECEHRMVMKDLCCDCGVDLRKLHDEKDEPSKPTLASVPLIHNIPELKVCQEEAEALGKKDEKRLLETRKLSLVVDLDQTLIHTTMELIPENMKDVHHFQLPGYPVWYHTKIRPGALEFLSRVSTLYELHIFTMGSRVYAHTIARLLDPEGKLFAYRIRSRDECFNAFSKSPDLRSLFPCGDGMVCIIDDREDVWNSAQNLIHVKPYQYFKGVGDINAPPGSTVTPPNHENTSKEHEIYQQEKEEIKLKEEGDAVIEENNKLDEMRTEEFCEKKRSVENLVPNVEANVKKQEPVADTKTRRVEVSETEGTHETNEDSPRVLENGGDNVTIDNEKEKNELVEIKESGEDKSNCERNKNGKTEVVEEKNSLESNSEITRQESRVPSCEKGEISLVESQNHNYEFGDDDDDYLLHLEDILHRIHVVFYETVDNIKAATNVDEVKNNPKITKYCSPGTTIPDTKLIITELRREVLRGVNIVFTGVIPTSVRQEESHPCRVACALGAKVSNSISTSKDTDDRSRVTTHVIAGKLGTEKSLRAVQSQGMKIVNPNWLYCCNERWEWVDERLFYVEGLERYKQQIRDQKTPCGTPRDGKSESAHESEGAETKTRTDSVSSADMLMSTLNPLLSFSPTEVEAMDKEVEDLMNASEGESDLIGSVSDSSSSSDSDDSEITDNRKRKHEKDDSNGSPSKKIKVVIEVEENKDDDDEEEVGGDASNTDSDDNDSPRSTPSDGDDDDMAAMLEAELALS</sequence>
<feature type="compositionally biased region" description="Basic and acidic residues" evidence="11">
    <location>
        <begin position="677"/>
        <end position="696"/>
    </location>
</feature>
<keyword evidence="4" id="KW-0904">Protein phosphatase</keyword>
<dbReference type="SMART" id="SM00577">
    <property type="entry name" value="CPDc"/>
    <property type="match status" value="1"/>
</dbReference>
<dbReference type="CDD" id="cd17729">
    <property type="entry name" value="BRCT_CTDP1"/>
    <property type="match status" value="1"/>
</dbReference>
<dbReference type="InterPro" id="IPR004274">
    <property type="entry name" value="FCP1_dom"/>
</dbReference>
<feature type="region of interest" description="Disordered" evidence="11">
    <location>
        <begin position="667"/>
        <end position="701"/>
    </location>
</feature>
<comment type="caution">
    <text evidence="14">The sequence shown here is derived from an EMBL/GenBank/DDBJ whole genome shotgun (WGS) entry which is preliminary data.</text>
</comment>
<evidence type="ECO:0000256" key="1">
    <source>
        <dbReference type="ARBA" id="ARBA00004123"/>
    </source>
</evidence>